<accession>A0A412IB10</accession>
<dbReference type="PANTHER" id="PTHR43320">
    <property type="entry name" value="SUGAR KINASE"/>
    <property type="match status" value="1"/>
</dbReference>
<dbReference type="Proteomes" id="UP000283295">
    <property type="component" value="Unassembled WGS sequence"/>
</dbReference>
<name>A0A412IB10_9FIRM</name>
<evidence type="ECO:0000256" key="2">
    <source>
        <dbReference type="ARBA" id="ARBA00022679"/>
    </source>
</evidence>
<evidence type="ECO:0000313" key="5">
    <source>
        <dbReference type="EMBL" id="RGS34067.1"/>
    </source>
</evidence>
<comment type="similarity">
    <text evidence="1">Belongs to the carbohydrate kinase PfkB family.</text>
</comment>
<evidence type="ECO:0000256" key="3">
    <source>
        <dbReference type="ARBA" id="ARBA00022777"/>
    </source>
</evidence>
<keyword evidence="2" id="KW-0808">Transferase</keyword>
<reference evidence="5 6" key="1">
    <citation type="submission" date="2018-08" db="EMBL/GenBank/DDBJ databases">
        <title>A genome reference for cultivated species of the human gut microbiota.</title>
        <authorList>
            <person name="Zou Y."/>
            <person name="Xue W."/>
            <person name="Luo G."/>
        </authorList>
    </citation>
    <scope>NUCLEOTIDE SEQUENCE [LARGE SCALE GENOMIC DNA]</scope>
    <source>
        <strain evidence="5 6">AF22-21</strain>
    </source>
</reference>
<dbReference type="SUPFAM" id="SSF53613">
    <property type="entry name" value="Ribokinase-like"/>
    <property type="match status" value="1"/>
</dbReference>
<organism evidence="5 6">
    <name type="scientific">Coprococcus eutactus</name>
    <dbReference type="NCBI Taxonomy" id="33043"/>
    <lineage>
        <taxon>Bacteria</taxon>
        <taxon>Bacillati</taxon>
        <taxon>Bacillota</taxon>
        <taxon>Clostridia</taxon>
        <taxon>Lachnospirales</taxon>
        <taxon>Lachnospiraceae</taxon>
        <taxon>Coprococcus</taxon>
    </lineage>
</organism>
<proteinExistence type="inferred from homology"/>
<dbReference type="InterPro" id="IPR052700">
    <property type="entry name" value="Carb_kinase_PfkB-like"/>
</dbReference>
<comment type="caution">
    <text evidence="5">The sequence shown here is derived from an EMBL/GenBank/DDBJ whole genome shotgun (WGS) entry which is preliminary data.</text>
</comment>
<dbReference type="Pfam" id="PF00294">
    <property type="entry name" value="PfkB"/>
    <property type="match status" value="1"/>
</dbReference>
<dbReference type="InterPro" id="IPR011611">
    <property type="entry name" value="PfkB_dom"/>
</dbReference>
<evidence type="ECO:0000256" key="1">
    <source>
        <dbReference type="ARBA" id="ARBA00010688"/>
    </source>
</evidence>
<evidence type="ECO:0000313" key="6">
    <source>
        <dbReference type="Proteomes" id="UP000283295"/>
    </source>
</evidence>
<feature type="domain" description="Carbohydrate kinase PfkB" evidence="4">
    <location>
        <begin position="8"/>
        <end position="119"/>
    </location>
</feature>
<gene>
    <name evidence="5" type="ORF">DWX94_14690</name>
</gene>
<dbReference type="InterPro" id="IPR029056">
    <property type="entry name" value="Ribokinase-like"/>
</dbReference>
<dbReference type="Gene3D" id="3.40.1190.20">
    <property type="match status" value="1"/>
</dbReference>
<sequence length="124" mass="13758">MESRFGLYFMNRGELLKVFEKQWDGNQGIVDNCCDELDIGNTILVVTMGKDGVLIKDHDGKITVPVDNKVKIVHPGGAGDAFSVGFIKGILYGSNYEECCREGHMCAKKMLSVRGAEELLERMI</sequence>
<dbReference type="OrthoDB" id="9775849at2"/>
<keyword evidence="3" id="KW-0418">Kinase</keyword>
<dbReference type="EMBL" id="QRVK01000104">
    <property type="protein sequence ID" value="RGS34067.1"/>
    <property type="molecule type" value="Genomic_DNA"/>
</dbReference>
<dbReference type="GO" id="GO:0016301">
    <property type="term" value="F:kinase activity"/>
    <property type="evidence" value="ECO:0007669"/>
    <property type="project" value="UniProtKB-KW"/>
</dbReference>
<protein>
    <recommendedName>
        <fullName evidence="4">Carbohydrate kinase PfkB domain-containing protein</fullName>
    </recommendedName>
</protein>
<evidence type="ECO:0000259" key="4">
    <source>
        <dbReference type="Pfam" id="PF00294"/>
    </source>
</evidence>
<dbReference type="AlphaFoldDB" id="A0A412IB10"/>